<organism evidence="5 6">
    <name type="scientific">Aspergillus heteromorphus CBS 117.55</name>
    <dbReference type="NCBI Taxonomy" id="1448321"/>
    <lineage>
        <taxon>Eukaryota</taxon>
        <taxon>Fungi</taxon>
        <taxon>Dikarya</taxon>
        <taxon>Ascomycota</taxon>
        <taxon>Pezizomycotina</taxon>
        <taxon>Eurotiomycetes</taxon>
        <taxon>Eurotiomycetidae</taxon>
        <taxon>Eurotiales</taxon>
        <taxon>Aspergillaceae</taxon>
        <taxon>Aspergillus</taxon>
        <taxon>Aspergillus subgen. Circumdati</taxon>
    </lineage>
</organism>
<dbReference type="Pfam" id="PF26121">
    <property type="entry name" value="HTH_CDT1"/>
    <property type="match status" value="1"/>
</dbReference>
<dbReference type="GeneID" id="37069902"/>
<evidence type="ECO:0000313" key="6">
    <source>
        <dbReference type="Proteomes" id="UP000247233"/>
    </source>
</evidence>
<proteinExistence type="inferred from homology"/>
<protein>
    <recommendedName>
        <fullName evidence="4">DNA replication factor Cdt1 C-terminal domain-containing protein</fullName>
    </recommendedName>
</protein>
<keyword evidence="2" id="KW-0131">Cell cycle</keyword>
<feature type="compositionally biased region" description="Basic and acidic residues" evidence="3">
    <location>
        <begin position="436"/>
        <end position="450"/>
    </location>
</feature>
<evidence type="ECO:0000259" key="4">
    <source>
        <dbReference type="Pfam" id="PF16679"/>
    </source>
</evidence>
<dbReference type="RefSeq" id="XP_025404309.1">
    <property type="nucleotide sequence ID" value="XM_025547665.1"/>
</dbReference>
<dbReference type="Proteomes" id="UP000247233">
    <property type="component" value="Unassembled WGS sequence"/>
</dbReference>
<evidence type="ECO:0000313" key="5">
    <source>
        <dbReference type="EMBL" id="PWY92570.1"/>
    </source>
</evidence>
<dbReference type="Pfam" id="PF16679">
    <property type="entry name" value="CDT1_C"/>
    <property type="match status" value="1"/>
</dbReference>
<sequence length="611" mass="66303">MSKNPTTLYLGLAALGAGGYYLYRAGGDPEVAGDKIRHDAHAARLKIPTGDEAEKAGEKAGYEARLNVDEAINNARSNVNDGANRLEKEAKSGVNRLEQIGRDTSAELKSGAEKIEGKIEDKASEAKGTLSAIQSFARAIKPGVATRKSLSELKKPSTAPVPAVTALPVSPSKKRKLHELENVDCASPHASPVKNEESTSSGIGFEAVTPSKTLRLGELALNTPRSGHYARRNSSSALSPPVSPSKRAATARKAVLPARTRPACIDDLVNLHSAFVKAAALHAMHNGLTAPADLREFLPTVERLWRKRKVVVRDLQRLVWVLDQEATAAAAASGLAMPGFRISNYGLGRVCLERVVRDGEGRITETEWQERFEQSLDVRWEKAVDAADGDESRVDFLATLGTAVVHESLTPFTSFRKGQQRLQDLKGGVIKMKTERMRTEAKDETPEKPVDAASTRRKGLLDRIKEKQLRQAKLPPPPSKDMLLRRAAAERVEEVAGVLALLRPAGYVGTGAKAVMTAQRTPFRLEMIAQNVRDSVRSPISEREVEICVEILAREDIAGQWVNFVTVNRMKSVVLKSCADVQTKEIAAKVAQLKVGWEGSEALPVLVEGSA</sequence>
<feature type="region of interest" description="Disordered" evidence="3">
    <location>
        <begin position="224"/>
        <end position="249"/>
    </location>
</feature>
<evidence type="ECO:0000256" key="1">
    <source>
        <dbReference type="ARBA" id="ARBA00008356"/>
    </source>
</evidence>
<dbReference type="STRING" id="1448321.A0A317X7J2"/>
<comment type="similarity">
    <text evidence="1">Belongs to the Cdt1 family.</text>
</comment>
<dbReference type="OrthoDB" id="341730at2759"/>
<keyword evidence="6" id="KW-1185">Reference proteome</keyword>
<dbReference type="InterPro" id="IPR038090">
    <property type="entry name" value="Cdt1_C_WH_dom_sf"/>
</dbReference>
<evidence type="ECO:0000256" key="2">
    <source>
        <dbReference type="ARBA" id="ARBA00023306"/>
    </source>
</evidence>
<feature type="domain" description="DNA replication factor Cdt1 C-terminal" evidence="4">
    <location>
        <begin position="460"/>
        <end position="567"/>
    </location>
</feature>
<dbReference type="AlphaFoldDB" id="A0A317X7J2"/>
<dbReference type="Gene3D" id="1.10.10.1420">
    <property type="entry name" value="DNA replication factor Cdt1, C-terminal WH domain"/>
    <property type="match status" value="1"/>
</dbReference>
<gene>
    <name evidence="5" type="ORF">BO70DRAFT_425249</name>
</gene>
<feature type="region of interest" description="Disordered" evidence="3">
    <location>
        <begin position="436"/>
        <end position="455"/>
    </location>
</feature>
<evidence type="ECO:0000256" key="3">
    <source>
        <dbReference type="SAM" id="MobiDB-lite"/>
    </source>
</evidence>
<dbReference type="EMBL" id="MSFL01000001">
    <property type="protein sequence ID" value="PWY92570.1"/>
    <property type="molecule type" value="Genomic_DNA"/>
</dbReference>
<dbReference type="VEuPathDB" id="FungiDB:BO70DRAFT_425249"/>
<dbReference type="InterPro" id="IPR032054">
    <property type="entry name" value="Cdt1_C"/>
</dbReference>
<reference evidence="5 6" key="1">
    <citation type="submission" date="2016-12" db="EMBL/GenBank/DDBJ databases">
        <title>The genomes of Aspergillus section Nigri reveals drivers in fungal speciation.</title>
        <authorList>
            <consortium name="DOE Joint Genome Institute"/>
            <person name="Vesth T.C."/>
            <person name="Nybo J."/>
            <person name="Theobald S."/>
            <person name="Brandl J."/>
            <person name="Frisvad J.C."/>
            <person name="Nielsen K.F."/>
            <person name="Lyhne E.K."/>
            <person name="Kogle M.E."/>
            <person name="Kuo A."/>
            <person name="Riley R."/>
            <person name="Clum A."/>
            <person name="Nolan M."/>
            <person name="Lipzen A."/>
            <person name="Salamov A."/>
            <person name="Henrissat B."/>
            <person name="Wiebenga A."/>
            <person name="De Vries R.P."/>
            <person name="Grigoriev I.V."/>
            <person name="Mortensen U.H."/>
            <person name="Andersen M.R."/>
            <person name="Baker S.E."/>
        </authorList>
    </citation>
    <scope>NUCLEOTIDE SEQUENCE [LARGE SCALE GENOMIC DNA]</scope>
    <source>
        <strain evidence="5 6">CBS 117.55</strain>
    </source>
</reference>
<name>A0A317X7J2_9EURO</name>
<comment type="caution">
    <text evidence="5">The sequence shown here is derived from an EMBL/GenBank/DDBJ whole genome shotgun (WGS) entry which is preliminary data.</text>
</comment>
<accession>A0A317X7J2</accession>